<dbReference type="EMBL" id="MN018834">
    <property type="protein sequence ID" value="QDH07267.1"/>
    <property type="molecule type" value="Genomic_DNA"/>
</dbReference>
<dbReference type="InterPro" id="IPR043502">
    <property type="entry name" value="DNA/RNA_pol_sf"/>
</dbReference>
<evidence type="ECO:0000256" key="1">
    <source>
        <dbReference type="SAM" id="MobiDB-lite"/>
    </source>
</evidence>
<organism evidence="3">
    <name type="scientific">Austropuccinia psidii</name>
    <dbReference type="NCBI Taxonomy" id="181123"/>
    <lineage>
        <taxon>Eukaryota</taxon>
        <taxon>Fungi</taxon>
        <taxon>Dikarya</taxon>
        <taxon>Basidiomycota</taxon>
        <taxon>Pucciniomycotina</taxon>
        <taxon>Pucciniomycetes</taxon>
        <taxon>Pucciniales</taxon>
        <taxon>Sphaerophragmiaceae</taxon>
        <taxon>Austropuccinia</taxon>
    </lineage>
</organism>
<dbReference type="PROSITE" id="PS50878">
    <property type="entry name" value="RT_POL"/>
    <property type="match status" value="1"/>
</dbReference>
<evidence type="ECO:0000259" key="2">
    <source>
        <dbReference type="PROSITE" id="PS50878"/>
    </source>
</evidence>
<reference evidence="3" key="1">
    <citation type="journal article" date="2019" name="Fungal Genet. Biol.">
        <title>The unrevealing high variability on non conserved core of Austropuccinia psidii and other rust mitochondrial genomes.</title>
        <authorList>
            <person name="de Almeida J.R."/>
            <person name="Riano Pachon D.M."/>
            <person name="Franceschine L.M."/>
            <person name="Batista dos Santos I."/>
            <person name="da Silva Lopes M."/>
            <person name="Avelino de Andrade P."/>
            <person name="de Barros Monteiro-Vitorello C."/>
            <person name="Labate C.A."/>
            <person name="Quecine M.C."/>
        </authorList>
    </citation>
    <scope>NUCLEOTIDE SEQUENCE</scope>
    <source>
        <strain evidence="3">MF-1</strain>
    </source>
</reference>
<keyword evidence="3" id="KW-0496">Mitochondrion</keyword>
<proteinExistence type="predicted"/>
<dbReference type="GeneID" id="41039175"/>
<feature type="region of interest" description="Disordered" evidence="1">
    <location>
        <begin position="40"/>
        <end position="79"/>
    </location>
</feature>
<dbReference type="InterPro" id="IPR024937">
    <property type="entry name" value="Domain_X"/>
</dbReference>
<dbReference type="AlphaFoldDB" id="A0A513X000"/>
<dbReference type="RefSeq" id="YP_009681218.1">
    <property type="nucleotide sequence ID" value="NC_044121.1"/>
</dbReference>
<gene>
    <name evidence="3" type="primary">orf669</name>
</gene>
<dbReference type="Pfam" id="PF01348">
    <property type="entry name" value="Intron_maturas2"/>
    <property type="match status" value="1"/>
</dbReference>
<dbReference type="CDD" id="cd01651">
    <property type="entry name" value="RT_G2_intron"/>
    <property type="match status" value="1"/>
</dbReference>
<accession>A0A513X000</accession>
<dbReference type="GO" id="GO:0006315">
    <property type="term" value="P:homing of group II introns"/>
    <property type="evidence" value="ECO:0007669"/>
    <property type="project" value="TreeGrafter"/>
</dbReference>
<dbReference type="GO" id="GO:0003964">
    <property type="term" value="F:RNA-directed DNA polymerase activity"/>
    <property type="evidence" value="ECO:0007669"/>
    <property type="project" value="TreeGrafter"/>
</dbReference>
<dbReference type="GO" id="GO:0005739">
    <property type="term" value="C:mitochondrion"/>
    <property type="evidence" value="ECO:0007669"/>
    <property type="project" value="TreeGrafter"/>
</dbReference>
<feature type="domain" description="Reverse transcriptase" evidence="2">
    <location>
        <begin position="239"/>
        <end position="509"/>
    </location>
</feature>
<evidence type="ECO:0000313" key="3">
    <source>
        <dbReference type="EMBL" id="QDH07267.1"/>
    </source>
</evidence>
<dbReference type="PANTHER" id="PTHR33642:SF4">
    <property type="entry name" value="COX1_OXI3 INTRON 1 PROTEIN-RELATED"/>
    <property type="match status" value="1"/>
</dbReference>
<feature type="compositionally biased region" description="Polar residues" evidence="1">
    <location>
        <begin position="51"/>
        <end position="72"/>
    </location>
</feature>
<sequence length="669" mass="75472">MREPLNVTNRNVPSLTILGQLEGNNSMLGKLPERVSASNSGLYGEVDEPPTTCNTGQSSGRYDKYTSQSTVPSFYPRKKEQDKTAENVCVWSSLFSHSNGWVISNDHNAGGHLSSPVGKRHSLPTHAGWRRNSGSPDRGNSWGDGGFVVAGNRAILTQVRHYFVAKGASKSKVEGGTLAGISTLQQLHSGIQPSMDLIKLVANKEVLLAAYTNLRSRSITPGTDLEALDGVGMKYFDRLEREIGSGAFQFRPSRIIEIPKPSGGTRYLGISSPRDRIVQGAILLVLEAIFERHFSVHSHGFRPGKGCHTALREIRQTFTNVSWFVGGDISKCFDSFDHTLLIEAVQERVQDQGFLDLMRKALKAGYFFQHNYFETELGTPQGSVLSPLLCNIYIDKFDRWMKEYADNFRERSNSLPLWSKLRREVGIAEIHARHVQCTIANDENFKGIFWVRYTDDFLIGIIGSKEDCVELKSKLRSFLENEIKLSLSPDQTKITHARKELAYFLGTYIRITPNELKPYRTIHKGSLVYKARANTRPQMLAPVDKLVQRLEIRGICKSGGRPTRWGGMIHFEVHEIINHYRAIWWINANYYSFVNNIGTLGRIHYILKCSCVLTLAAKLKLKTMKQVFKKYGKNLSVIIDNKMVAQIPDVELKNKKTFLVNPTNPFTRL</sequence>
<protein>
    <recommendedName>
        <fullName evidence="2">Reverse transcriptase domain-containing protein</fullName>
    </recommendedName>
</protein>
<dbReference type="GO" id="GO:0090615">
    <property type="term" value="P:mitochondrial mRNA processing"/>
    <property type="evidence" value="ECO:0007669"/>
    <property type="project" value="TreeGrafter"/>
</dbReference>
<dbReference type="PANTHER" id="PTHR33642">
    <property type="entry name" value="COX1/OXI3 INTRON 1 PROTEIN-RELATED"/>
    <property type="match status" value="1"/>
</dbReference>
<dbReference type="InterPro" id="IPR000477">
    <property type="entry name" value="RT_dom"/>
</dbReference>
<dbReference type="SUPFAM" id="SSF56672">
    <property type="entry name" value="DNA/RNA polymerases"/>
    <property type="match status" value="1"/>
</dbReference>
<geneLocation type="mitochondrion" evidence="3"/>
<name>A0A513X000_9BASI</name>
<dbReference type="Pfam" id="PF00078">
    <property type="entry name" value="RVT_1"/>
    <property type="match status" value="1"/>
</dbReference>